<accession>A0A1Q9HN75</accession>
<dbReference type="InterPro" id="IPR005119">
    <property type="entry name" value="LysR_subst-bd"/>
</dbReference>
<evidence type="ECO:0000256" key="3">
    <source>
        <dbReference type="ARBA" id="ARBA00023125"/>
    </source>
</evidence>
<dbReference type="PROSITE" id="PS50931">
    <property type="entry name" value="HTH_LYSR"/>
    <property type="match status" value="1"/>
</dbReference>
<sequence>MRKLPPLKSLYTFVAVAETGSMTEAAKELNVSHSAVSQAIKALETQLGQPLLKRVGRQVALNSVGRKYYRKVAPALETIVHATQGLMVSPHSQRITLNMVNSLAMHWWIPRMQNFNQYAPKVDVRISTLIGHFSLEEEGVDVAIIHGKTDEWLDYYCEKLAIDELVMVCHPDLLCDGISPTELLAQYPAIAAANDRRKHDWQVWCHHNGLAVPDISKNLSFSASVQAVQACIRKLGVFVTHRLFIKDDVEQGLLVEIGDAALNPFQDFYFACRIESLKSENVLLLRNWLRAEFDGLN</sequence>
<name>A0A1Q9HN75_9VIBR</name>
<keyword evidence="4" id="KW-0804">Transcription</keyword>
<dbReference type="Pfam" id="PF00126">
    <property type="entry name" value="HTH_1"/>
    <property type="match status" value="1"/>
</dbReference>
<dbReference type="FunFam" id="1.10.10.10:FF:000001">
    <property type="entry name" value="LysR family transcriptional regulator"/>
    <property type="match status" value="1"/>
</dbReference>
<dbReference type="PRINTS" id="PR00039">
    <property type="entry name" value="HTHLYSR"/>
</dbReference>
<dbReference type="InterPro" id="IPR036388">
    <property type="entry name" value="WH-like_DNA-bd_sf"/>
</dbReference>
<comment type="similarity">
    <text evidence="1">Belongs to the LysR transcriptional regulatory family.</text>
</comment>
<protein>
    <submittedName>
        <fullName evidence="6">LysR family transcriptional regulator</fullName>
    </submittedName>
</protein>
<dbReference type="RefSeq" id="WP_075706447.1">
    <property type="nucleotide sequence ID" value="NZ_MJMJ01000004.1"/>
</dbReference>
<evidence type="ECO:0000259" key="5">
    <source>
        <dbReference type="PROSITE" id="PS50931"/>
    </source>
</evidence>
<dbReference type="InterPro" id="IPR058163">
    <property type="entry name" value="LysR-type_TF_proteobact-type"/>
</dbReference>
<dbReference type="InterPro" id="IPR000847">
    <property type="entry name" value="LysR_HTH_N"/>
</dbReference>
<dbReference type="Gene3D" id="1.10.10.10">
    <property type="entry name" value="Winged helix-like DNA-binding domain superfamily/Winged helix DNA-binding domain"/>
    <property type="match status" value="1"/>
</dbReference>
<gene>
    <name evidence="6" type="ORF">BIY22_15845</name>
</gene>
<dbReference type="STRING" id="1381081.BIY22_15845"/>
<proteinExistence type="inferred from homology"/>
<dbReference type="Gene3D" id="3.40.190.10">
    <property type="entry name" value="Periplasmic binding protein-like II"/>
    <property type="match status" value="2"/>
</dbReference>
<dbReference type="EMBL" id="MJMJ01000004">
    <property type="protein sequence ID" value="OLQ92285.1"/>
    <property type="molecule type" value="Genomic_DNA"/>
</dbReference>
<dbReference type="AlphaFoldDB" id="A0A1Q9HN75"/>
<dbReference type="OrthoDB" id="5526340at2"/>
<evidence type="ECO:0000256" key="4">
    <source>
        <dbReference type="ARBA" id="ARBA00023163"/>
    </source>
</evidence>
<organism evidence="6 7">
    <name type="scientific">Vibrio panuliri</name>
    <dbReference type="NCBI Taxonomy" id="1381081"/>
    <lineage>
        <taxon>Bacteria</taxon>
        <taxon>Pseudomonadati</taxon>
        <taxon>Pseudomonadota</taxon>
        <taxon>Gammaproteobacteria</taxon>
        <taxon>Vibrionales</taxon>
        <taxon>Vibrionaceae</taxon>
        <taxon>Vibrio</taxon>
    </lineage>
</organism>
<evidence type="ECO:0000256" key="1">
    <source>
        <dbReference type="ARBA" id="ARBA00009437"/>
    </source>
</evidence>
<dbReference type="GO" id="GO:0043565">
    <property type="term" value="F:sequence-specific DNA binding"/>
    <property type="evidence" value="ECO:0007669"/>
    <property type="project" value="TreeGrafter"/>
</dbReference>
<keyword evidence="2" id="KW-0805">Transcription regulation</keyword>
<feature type="domain" description="HTH lysR-type" evidence="5">
    <location>
        <begin position="5"/>
        <end position="62"/>
    </location>
</feature>
<dbReference type="GO" id="GO:0003700">
    <property type="term" value="F:DNA-binding transcription factor activity"/>
    <property type="evidence" value="ECO:0007669"/>
    <property type="project" value="InterPro"/>
</dbReference>
<dbReference type="PANTHER" id="PTHR30537:SF26">
    <property type="entry name" value="GLYCINE CLEAVAGE SYSTEM TRANSCRIPTIONAL ACTIVATOR"/>
    <property type="match status" value="1"/>
</dbReference>
<keyword evidence="3" id="KW-0238">DNA-binding</keyword>
<dbReference type="GO" id="GO:0006351">
    <property type="term" value="P:DNA-templated transcription"/>
    <property type="evidence" value="ECO:0007669"/>
    <property type="project" value="TreeGrafter"/>
</dbReference>
<reference evidence="6 7" key="1">
    <citation type="submission" date="2016-09" db="EMBL/GenBank/DDBJ databases">
        <title>Genomic Taxonomy of the Vibrionaceae.</title>
        <authorList>
            <person name="Gonzalez-Castillo A."/>
            <person name="Gomez-Gil B."/>
            <person name="Enciso-Ibarra K."/>
        </authorList>
    </citation>
    <scope>NUCLEOTIDE SEQUENCE [LARGE SCALE GENOMIC DNA]</scope>
    <source>
        <strain evidence="6 7">CAIM 703</strain>
    </source>
</reference>
<evidence type="ECO:0000313" key="6">
    <source>
        <dbReference type="EMBL" id="OLQ92285.1"/>
    </source>
</evidence>
<comment type="caution">
    <text evidence="6">The sequence shown here is derived from an EMBL/GenBank/DDBJ whole genome shotgun (WGS) entry which is preliminary data.</text>
</comment>
<evidence type="ECO:0000256" key="2">
    <source>
        <dbReference type="ARBA" id="ARBA00023015"/>
    </source>
</evidence>
<dbReference type="SUPFAM" id="SSF46785">
    <property type="entry name" value="Winged helix' DNA-binding domain"/>
    <property type="match status" value="1"/>
</dbReference>
<dbReference type="SUPFAM" id="SSF53850">
    <property type="entry name" value="Periplasmic binding protein-like II"/>
    <property type="match status" value="1"/>
</dbReference>
<dbReference type="PANTHER" id="PTHR30537">
    <property type="entry name" value="HTH-TYPE TRANSCRIPTIONAL REGULATOR"/>
    <property type="match status" value="1"/>
</dbReference>
<dbReference type="InterPro" id="IPR036390">
    <property type="entry name" value="WH_DNA-bd_sf"/>
</dbReference>
<dbReference type="Proteomes" id="UP000186313">
    <property type="component" value="Unassembled WGS sequence"/>
</dbReference>
<dbReference type="Pfam" id="PF03466">
    <property type="entry name" value="LysR_substrate"/>
    <property type="match status" value="1"/>
</dbReference>
<evidence type="ECO:0000313" key="7">
    <source>
        <dbReference type="Proteomes" id="UP000186313"/>
    </source>
</evidence>